<keyword evidence="2" id="KW-1185">Reference proteome</keyword>
<evidence type="ECO:0000313" key="2">
    <source>
        <dbReference type="Proteomes" id="UP000624183"/>
    </source>
</evidence>
<evidence type="ECO:0000313" key="1">
    <source>
        <dbReference type="EMBL" id="GGZ44186.1"/>
    </source>
</evidence>
<dbReference type="EMBL" id="BMUW01000002">
    <property type="protein sequence ID" value="GGZ44186.1"/>
    <property type="molecule type" value="Genomic_DNA"/>
</dbReference>
<name>A0ABQ3BGE3_9ACTN</name>
<gene>
    <name evidence="1" type="ORF">GCM10010328_18050</name>
</gene>
<comment type="caution">
    <text evidence="1">The sequence shown here is derived from an EMBL/GenBank/DDBJ whole genome shotgun (WGS) entry which is preliminary data.</text>
</comment>
<organism evidence="1 2">
    <name type="scientific">Streptomyces rubiginosohelvolus</name>
    <dbReference type="NCBI Taxonomy" id="67362"/>
    <lineage>
        <taxon>Bacteria</taxon>
        <taxon>Bacillati</taxon>
        <taxon>Actinomycetota</taxon>
        <taxon>Actinomycetes</taxon>
        <taxon>Kitasatosporales</taxon>
        <taxon>Streptomycetaceae</taxon>
        <taxon>Streptomyces</taxon>
    </lineage>
</organism>
<sequence length="69" mass="7510">MEPDPDPLLALSGFEQAAAVRDRAVASVAATATRMDRAVILCTSLFKIDCNCEQYAIKQHAPSPQFSDR</sequence>
<dbReference type="Proteomes" id="UP000624183">
    <property type="component" value="Unassembled WGS sequence"/>
</dbReference>
<protein>
    <submittedName>
        <fullName evidence="1">Uncharacterized protein</fullName>
    </submittedName>
</protein>
<reference evidence="2" key="1">
    <citation type="journal article" date="2019" name="Int. J. Syst. Evol. Microbiol.">
        <title>The Global Catalogue of Microorganisms (GCM) 10K type strain sequencing project: providing services to taxonomists for standard genome sequencing and annotation.</title>
        <authorList>
            <consortium name="The Broad Institute Genomics Platform"/>
            <consortium name="The Broad Institute Genome Sequencing Center for Infectious Disease"/>
            <person name="Wu L."/>
            <person name="Ma J."/>
        </authorList>
    </citation>
    <scope>NUCLEOTIDE SEQUENCE [LARGE SCALE GENOMIC DNA]</scope>
    <source>
        <strain evidence="2">JCM 4602</strain>
    </source>
</reference>
<proteinExistence type="predicted"/>
<accession>A0ABQ3BGE3</accession>